<keyword evidence="1" id="KW-1133">Transmembrane helix</keyword>
<feature type="transmembrane region" description="Helical" evidence="1">
    <location>
        <begin position="87"/>
        <end position="106"/>
    </location>
</feature>
<feature type="transmembrane region" description="Helical" evidence="1">
    <location>
        <begin position="42"/>
        <end position="66"/>
    </location>
</feature>
<evidence type="ECO:0000313" key="3">
    <source>
        <dbReference type="Proteomes" id="UP000709295"/>
    </source>
</evidence>
<dbReference type="AlphaFoldDB" id="A0A8J5JGW7"/>
<dbReference type="Proteomes" id="UP000709295">
    <property type="component" value="Unassembled WGS sequence"/>
</dbReference>
<proteinExistence type="predicted"/>
<evidence type="ECO:0000256" key="1">
    <source>
        <dbReference type="SAM" id="Phobius"/>
    </source>
</evidence>
<feature type="transmembrane region" description="Helical" evidence="1">
    <location>
        <begin position="771"/>
        <end position="791"/>
    </location>
</feature>
<organism evidence="2 3">
    <name type="scientific">Phytophthora aleatoria</name>
    <dbReference type="NCBI Taxonomy" id="2496075"/>
    <lineage>
        <taxon>Eukaryota</taxon>
        <taxon>Sar</taxon>
        <taxon>Stramenopiles</taxon>
        <taxon>Oomycota</taxon>
        <taxon>Peronosporomycetes</taxon>
        <taxon>Peronosporales</taxon>
        <taxon>Peronosporaceae</taxon>
        <taxon>Phytophthora</taxon>
    </lineage>
</organism>
<comment type="caution">
    <text evidence="2">The sequence shown here is derived from an EMBL/GenBank/DDBJ whole genome shotgun (WGS) entry which is preliminary data.</text>
</comment>
<keyword evidence="3" id="KW-1185">Reference proteome</keyword>
<protein>
    <submittedName>
        <fullName evidence="2">Uncharacterized protein</fullName>
    </submittedName>
</protein>
<evidence type="ECO:0000313" key="2">
    <source>
        <dbReference type="EMBL" id="KAG6976551.1"/>
    </source>
</evidence>
<accession>A0A8J5JGW7</accession>
<name>A0A8J5JGW7_9STRA</name>
<sequence>MSKEGENAAGDGGEKPVDVAMLEDKLEASSPTLDITLAPGRLAFHVAVLCLFVGAFTGVALWGITLPETIYDKVGSSTNANKKTDTYNFRSGLVMAFIEVVMGWWLDKIQPTYIVFLHNLLWSSKETTAPSKVVGRVRSVILFVVPILVVLTLGNSIRGFQASNSTVGFNSTMILDDFQKSQSSIEKLQADALKNDSNIRRPSDTILKNAVRQQTTPFSFIADATCTQQNSSVMYAGESLAPINVDDLASIAAVYGFYSNEWNTEINFMNKTPDANYSITYSEAQGNSEWPEDFDIVSMINLFFHGTVMLERAIANAERRQHNCSESDSRTDLDVLPNDSMSTGGWTYATDGTRICQGPATSLFTLTEAVSNITSASIDAVMNLITTGLNKSFPSTFALDETTVSMEKLSLTDQMRIEALTIDVALNTSVNYGWTIEDVACNFYDVCGSSSGSSHLGANASSVPDYLWSYFSTSFCGNTSCVFFDFSNAFKLQKEIGVIPLVDNCSEISYDANYGGWYPVNCEKVSNQAVIYGIGSYISGDTFAVGGLDGEYQVYGENLDMYLGPYIENPRRHIQFSFALLSWETQALHEEFDAQCDVSGEDGGDCTGMWYQLPQTKRYLFAGEDALPIDYIMEGDFHSPTPLVQLNSPSFVIHDTATQLEYLNPDNFLATQWNSSLDETLGSDSCSSLMESYLSQLGDNNYFLERPLEVMYTSVFFLFMQDAAVTDLSSSSSSSSSSKIASSSSDLLANVQLKGDRQLRRIAMSIPSNSFWISFVGCIVLVAIMFLILTFPIRRPEYFEPGTTTAEKFVALKTNADYPDLVYKKTLVPTKSVGVDPPIMNAFKVESMTLVHRSRDRTQQIEL</sequence>
<keyword evidence="1" id="KW-0472">Membrane</keyword>
<gene>
    <name evidence="2" type="ORF">JG688_00001238</name>
</gene>
<keyword evidence="1" id="KW-0812">Transmembrane</keyword>
<reference evidence="2" key="1">
    <citation type="submission" date="2021-01" db="EMBL/GenBank/DDBJ databases">
        <title>Phytophthora aleatoria, a newly-described species from Pinus radiata is distinct from Phytophthora cactorum isolates based on comparative genomics.</title>
        <authorList>
            <person name="Mcdougal R."/>
            <person name="Panda P."/>
            <person name="Williams N."/>
            <person name="Studholme D.J."/>
        </authorList>
    </citation>
    <scope>NUCLEOTIDE SEQUENCE</scope>
    <source>
        <strain evidence="2">NZFS 4037</strain>
    </source>
</reference>
<dbReference type="EMBL" id="JAENGY010000027">
    <property type="protein sequence ID" value="KAG6976551.1"/>
    <property type="molecule type" value="Genomic_DNA"/>
</dbReference>